<evidence type="ECO:0000256" key="6">
    <source>
        <dbReference type="ARBA" id="ARBA00022692"/>
    </source>
</evidence>
<dbReference type="PANTHER" id="PTHR12871:SF0">
    <property type="entry name" value="ALPHA-1,6-MANNOSYL-GLYCOPROTEIN 2-BETA-N-ACETYLGLUCOSAMINYLTRANSFERASE"/>
    <property type="match status" value="1"/>
</dbReference>
<dbReference type="GO" id="GO:0000139">
    <property type="term" value="C:Golgi membrane"/>
    <property type="evidence" value="ECO:0007669"/>
    <property type="project" value="UniProtKB-SubCell"/>
</dbReference>
<keyword evidence="8" id="KW-0735">Signal-anchor</keyword>
<evidence type="ECO:0000256" key="4">
    <source>
        <dbReference type="ARBA" id="ARBA00022676"/>
    </source>
</evidence>
<comment type="cofactor">
    <cofactor evidence="1">
        <name>Mn(2+)</name>
        <dbReference type="ChEBI" id="CHEBI:29035"/>
    </cofactor>
</comment>
<dbReference type="OrthoDB" id="6019616at2759"/>
<dbReference type="Proteomes" id="UP000230423">
    <property type="component" value="Unassembled WGS sequence"/>
</dbReference>
<evidence type="ECO:0000256" key="14">
    <source>
        <dbReference type="ARBA" id="ARBA00023211"/>
    </source>
</evidence>
<gene>
    <name evidence="16" type="ORF">TELCIR_21145</name>
</gene>
<dbReference type="UniPathway" id="UPA00378"/>
<protein>
    <submittedName>
        <fullName evidence="16">Uncharacterized protein</fullName>
    </submittedName>
</protein>
<evidence type="ECO:0000313" key="17">
    <source>
        <dbReference type="Proteomes" id="UP000230423"/>
    </source>
</evidence>
<keyword evidence="11" id="KW-0472">Membrane</keyword>
<reference evidence="16 17" key="1">
    <citation type="submission" date="2015-09" db="EMBL/GenBank/DDBJ databases">
        <title>Draft genome of the parasitic nematode Teladorsagia circumcincta isolate WARC Sus (inbred).</title>
        <authorList>
            <person name="Mitreva M."/>
        </authorList>
    </citation>
    <scope>NUCLEOTIDE SEQUENCE [LARGE SCALE GENOMIC DNA]</scope>
    <source>
        <strain evidence="16 17">S</strain>
    </source>
</reference>
<proteinExistence type="predicted"/>
<evidence type="ECO:0000256" key="2">
    <source>
        <dbReference type="ARBA" id="ARBA00004323"/>
    </source>
</evidence>
<dbReference type="AlphaFoldDB" id="A0A2G9THK2"/>
<dbReference type="GO" id="GO:0006487">
    <property type="term" value="P:protein N-linked glycosylation"/>
    <property type="evidence" value="ECO:0007669"/>
    <property type="project" value="TreeGrafter"/>
</dbReference>
<keyword evidence="14" id="KW-0464">Manganese</keyword>
<keyword evidence="10" id="KW-0333">Golgi apparatus</keyword>
<keyword evidence="4" id="KW-0328">Glycosyltransferase</keyword>
<organism evidence="16 17">
    <name type="scientific">Teladorsagia circumcincta</name>
    <name type="common">Brown stomach worm</name>
    <name type="synonym">Ostertagia circumcincta</name>
    <dbReference type="NCBI Taxonomy" id="45464"/>
    <lineage>
        <taxon>Eukaryota</taxon>
        <taxon>Metazoa</taxon>
        <taxon>Ecdysozoa</taxon>
        <taxon>Nematoda</taxon>
        <taxon>Chromadorea</taxon>
        <taxon>Rhabditida</taxon>
        <taxon>Rhabditina</taxon>
        <taxon>Rhabditomorpha</taxon>
        <taxon>Strongyloidea</taxon>
        <taxon>Trichostrongylidae</taxon>
        <taxon>Teladorsagia</taxon>
    </lineage>
</organism>
<dbReference type="GO" id="GO:0005795">
    <property type="term" value="C:Golgi stack"/>
    <property type="evidence" value="ECO:0007669"/>
    <property type="project" value="InterPro"/>
</dbReference>
<feature type="binding site" evidence="15">
    <location>
        <position position="31"/>
    </location>
    <ligand>
        <name>substrate</name>
    </ligand>
</feature>
<dbReference type="EMBL" id="KZ365500">
    <property type="protein sequence ID" value="PIO57446.1"/>
    <property type="molecule type" value="Genomic_DNA"/>
</dbReference>
<evidence type="ECO:0000256" key="5">
    <source>
        <dbReference type="ARBA" id="ARBA00022679"/>
    </source>
</evidence>
<dbReference type="GO" id="GO:0046872">
    <property type="term" value="F:metal ion binding"/>
    <property type="evidence" value="ECO:0007669"/>
    <property type="project" value="UniProtKB-KW"/>
</dbReference>
<feature type="non-terminal residue" evidence="16">
    <location>
        <position position="1"/>
    </location>
</feature>
<keyword evidence="6" id="KW-0812">Transmembrane</keyword>
<keyword evidence="7" id="KW-0479">Metal-binding</keyword>
<evidence type="ECO:0000256" key="9">
    <source>
        <dbReference type="ARBA" id="ARBA00022989"/>
    </source>
</evidence>
<keyword evidence="12" id="KW-1015">Disulfide bond</keyword>
<evidence type="ECO:0000256" key="10">
    <source>
        <dbReference type="ARBA" id="ARBA00023034"/>
    </source>
</evidence>
<evidence type="ECO:0000256" key="15">
    <source>
        <dbReference type="PIRSR" id="PIRSR607754-1"/>
    </source>
</evidence>
<evidence type="ECO:0000256" key="3">
    <source>
        <dbReference type="ARBA" id="ARBA00004922"/>
    </source>
</evidence>
<keyword evidence="17" id="KW-1185">Reference proteome</keyword>
<dbReference type="Pfam" id="PF05060">
    <property type="entry name" value="MGAT2"/>
    <property type="match status" value="1"/>
</dbReference>
<name>A0A2G9THK2_TELCI</name>
<sequence length="81" mass="9430">VHNRPNYLAYLIESLRHTKGIDEALIVFSHDINVTPVNEMIRNISFARVLQIYYPYNMQIFPHVFPGQDPKDCPEKMGKNA</sequence>
<comment type="pathway">
    <text evidence="3">Protein modification; protein glycosylation.</text>
</comment>
<dbReference type="GO" id="GO:0009312">
    <property type="term" value="P:oligosaccharide biosynthetic process"/>
    <property type="evidence" value="ECO:0007669"/>
    <property type="project" value="InterPro"/>
</dbReference>
<evidence type="ECO:0000256" key="12">
    <source>
        <dbReference type="ARBA" id="ARBA00023157"/>
    </source>
</evidence>
<keyword evidence="13" id="KW-0325">Glycoprotein</keyword>
<evidence type="ECO:0000256" key="11">
    <source>
        <dbReference type="ARBA" id="ARBA00023136"/>
    </source>
</evidence>
<dbReference type="GO" id="GO:0008455">
    <property type="term" value="F:alpha-1,6-mannosylglycoprotein 2-beta-N-acetylglucosaminyltransferase activity"/>
    <property type="evidence" value="ECO:0007669"/>
    <property type="project" value="InterPro"/>
</dbReference>
<evidence type="ECO:0000256" key="7">
    <source>
        <dbReference type="ARBA" id="ARBA00022723"/>
    </source>
</evidence>
<dbReference type="PANTHER" id="PTHR12871">
    <property type="entry name" value="BETA-1,2-N-ACETYLGLUCOSAMINYLTRANSFERASE II"/>
    <property type="match status" value="1"/>
</dbReference>
<comment type="subcellular location">
    <subcellularLocation>
        <location evidence="2">Golgi apparatus membrane</location>
        <topology evidence="2">Single-pass type II membrane protein</topology>
    </subcellularLocation>
</comment>
<keyword evidence="5" id="KW-0808">Transferase</keyword>
<evidence type="ECO:0000256" key="1">
    <source>
        <dbReference type="ARBA" id="ARBA00001936"/>
    </source>
</evidence>
<keyword evidence="9" id="KW-1133">Transmembrane helix</keyword>
<dbReference type="InterPro" id="IPR007754">
    <property type="entry name" value="GlcNAc_II"/>
</dbReference>
<evidence type="ECO:0000256" key="13">
    <source>
        <dbReference type="ARBA" id="ARBA00023180"/>
    </source>
</evidence>
<evidence type="ECO:0000256" key="8">
    <source>
        <dbReference type="ARBA" id="ARBA00022968"/>
    </source>
</evidence>
<evidence type="ECO:0000313" key="16">
    <source>
        <dbReference type="EMBL" id="PIO57446.1"/>
    </source>
</evidence>
<accession>A0A2G9THK2</accession>